<dbReference type="InterPro" id="IPR029063">
    <property type="entry name" value="SAM-dependent_MTases_sf"/>
</dbReference>
<comment type="similarity">
    <text evidence="1">Belongs to the CFA/CMAS family.</text>
</comment>
<keyword evidence="3" id="KW-0808">Transferase</keyword>
<evidence type="ECO:0000256" key="2">
    <source>
        <dbReference type="ARBA" id="ARBA00022603"/>
    </source>
</evidence>
<dbReference type="InterPro" id="IPR003333">
    <property type="entry name" value="CMAS"/>
</dbReference>
<dbReference type="CDD" id="cd02440">
    <property type="entry name" value="AdoMet_MTases"/>
    <property type="match status" value="1"/>
</dbReference>
<feature type="active site" evidence="6">
    <location>
        <position position="397"/>
    </location>
</feature>
<dbReference type="Gene3D" id="3.40.50.150">
    <property type="entry name" value="Vaccinia Virus protein VP39"/>
    <property type="match status" value="1"/>
</dbReference>
<dbReference type="AlphaFoldDB" id="A0A9X2J7R1"/>
<evidence type="ECO:0000256" key="3">
    <source>
        <dbReference type="ARBA" id="ARBA00022679"/>
    </source>
</evidence>
<protein>
    <submittedName>
        <fullName evidence="7">Cyclopropane-fatty-acyl-phospholipid synthase family protein</fullName>
    </submittedName>
</protein>
<dbReference type="GO" id="GO:0032259">
    <property type="term" value="P:methylation"/>
    <property type="evidence" value="ECO:0007669"/>
    <property type="project" value="UniProtKB-KW"/>
</dbReference>
<keyword evidence="4" id="KW-0949">S-adenosyl-L-methionine</keyword>
<accession>A0A9X2J7R1</accession>
<dbReference type="Pfam" id="PF02353">
    <property type="entry name" value="CMAS"/>
    <property type="match status" value="1"/>
</dbReference>
<name>A0A9X2J7R1_9GAMM</name>
<gene>
    <name evidence="7" type="ORF">MO867_17070</name>
</gene>
<reference evidence="7" key="1">
    <citation type="journal article" date="2022" name="Arch. Microbiol.">
        <title>Microbulbifer okhotskensis sp. nov., isolated from a deep bottom sediment of the Okhotsk Sea.</title>
        <authorList>
            <person name="Romanenko L."/>
            <person name="Kurilenko V."/>
            <person name="Otstavnykh N."/>
            <person name="Velansky P."/>
            <person name="Isaeva M."/>
            <person name="Mikhailov V."/>
        </authorList>
    </citation>
    <scope>NUCLEOTIDE SEQUENCE</scope>
    <source>
        <strain evidence="7">OS29</strain>
    </source>
</reference>
<sequence length="422" mass="48253">MRVIQGAGQASASKFKPVSQSWLVRLARKLVLDKLKGIERGHLLVEEGEHSYSFGQAQEQAEISAQICVHDPISYLQVLLNGTIGSGEAYMQGAWTSDSPVDVIRLMVDNMELVEGIDSRWSYLPRLGLRWLHQLKVNHRDGSRKNISAHYDLGNDFFQLFLDRTMLYSSAVYPSADAILYQASNYKMDLICRKLQLKATDHLLEIGAGWGAMAIHAAKYFGCKVTTTTISQKQFDYARQWVKYEGLEGQITLLLQDYRELRGKYDKIVSIEMVEAVGHEFHKTFFAGCSELLKEDGLMLMQAITIRDQRYQQYRKEVDFIQRYIFPGGCLPSIQVVANHIGTSTDMQIVGLEDITAHYARTINDWRAAFFDRIGKVRDLGFDECFVRMWDFYLCYCEAGFLQRVIGTVQFVFAKPRYLGGF</sequence>
<evidence type="ECO:0000256" key="5">
    <source>
        <dbReference type="ARBA" id="ARBA00023098"/>
    </source>
</evidence>
<dbReference type="GO" id="GO:0008168">
    <property type="term" value="F:methyltransferase activity"/>
    <property type="evidence" value="ECO:0007669"/>
    <property type="project" value="UniProtKB-KW"/>
</dbReference>
<organism evidence="7 8">
    <name type="scientific">Microbulbifer okhotskensis</name>
    <dbReference type="NCBI Taxonomy" id="2926617"/>
    <lineage>
        <taxon>Bacteria</taxon>
        <taxon>Pseudomonadati</taxon>
        <taxon>Pseudomonadota</taxon>
        <taxon>Gammaproteobacteria</taxon>
        <taxon>Cellvibrionales</taxon>
        <taxon>Microbulbiferaceae</taxon>
        <taxon>Microbulbifer</taxon>
    </lineage>
</organism>
<dbReference type="PIRSF" id="PIRSF003085">
    <property type="entry name" value="CMAS"/>
    <property type="match status" value="1"/>
</dbReference>
<dbReference type="Proteomes" id="UP001139028">
    <property type="component" value="Unassembled WGS sequence"/>
</dbReference>
<dbReference type="SUPFAM" id="SSF53335">
    <property type="entry name" value="S-adenosyl-L-methionine-dependent methyltransferases"/>
    <property type="match status" value="1"/>
</dbReference>
<evidence type="ECO:0000313" key="8">
    <source>
        <dbReference type="Proteomes" id="UP001139028"/>
    </source>
</evidence>
<dbReference type="EMBL" id="JALBWM010000100">
    <property type="protein sequence ID" value="MCO1336045.1"/>
    <property type="molecule type" value="Genomic_DNA"/>
</dbReference>
<dbReference type="PANTHER" id="PTHR43667">
    <property type="entry name" value="CYCLOPROPANE-FATTY-ACYL-PHOSPHOLIPID SYNTHASE"/>
    <property type="match status" value="1"/>
</dbReference>
<evidence type="ECO:0000313" key="7">
    <source>
        <dbReference type="EMBL" id="MCO1336045.1"/>
    </source>
</evidence>
<keyword evidence="8" id="KW-1185">Reference proteome</keyword>
<keyword evidence="5" id="KW-0443">Lipid metabolism</keyword>
<keyword evidence="2" id="KW-0489">Methyltransferase</keyword>
<dbReference type="RefSeq" id="WP_252471368.1">
    <property type="nucleotide sequence ID" value="NZ_JALBWM010000100.1"/>
</dbReference>
<dbReference type="PANTHER" id="PTHR43667:SF2">
    <property type="entry name" value="FATTY ACID C-METHYL TRANSFERASE"/>
    <property type="match status" value="1"/>
</dbReference>
<comment type="caution">
    <text evidence="7">The sequence shown here is derived from an EMBL/GenBank/DDBJ whole genome shotgun (WGS) entry which is preliminary data.</text>
</comment>
<evidence type="ECO:0000256" key="6">
    <source>
        <dbReference type="PIRSR" id="PIRSR003085-1"/>
    </source>
</evidence>
<evidence type="ECO:0000256" key="1">
    <source>
        <dbReference type="ARBA" id="ARBA00010815"/>
    </source>
</evidence>
<dbReference type="GO" id="GO:0008610">
    <property type="term" value="P:lipid biosynthetic process"/>
    <property type="evidence" value="ECO:0007669"/>
    <property type="project" value="InterPro"/>
</dbReference>
<dbReference type="InterPro" id="IPR050723">
    <property type="entry name" value="CFA/CMAS"/>
</dbReference>
<proteinExistence type="inferred from homology"/>
<evidence type="ECO:0000256" key="4">
    <source>
        <dbReference type="ARBA" id="ARBA00022691"/>
    </source>
</evidence>